<dbReference type="GO" id="GO:0003677">
    <property type="term" value="F:DNA binding"/>
    <property type="evidence" value="ECO:0007669"/>
    <property type="project" value="UniProtKB-KW"/>
</dbReference>
<dbReference type="RefSeq" id="WP_126605414.1">
    <property type="nucleotide sequence ID" value="NZ_AP018795.1"/>
</dbReference>
<feature type="domain" description="Transposase IS4-like" evidence="7">
    <location>
        <begin position="144"/>
        <end position="333"/>
    </location>
</feature>
<evidence type="ECO:0000313" key="10">
    <source>
        <dbReference type="Proteomes" id="UP000280188"/>
    </source>
</evidence>
<organism evidence="9 10">
    <name type="scientific">Acidithiobacillus ferridurans</name>
    <dbReference type="NCBI Taxonomy" id="1232575"/>
    <lineage>
        <taxon>Bacteria</taxon>
        <taxon>Pseudomonadati</taxon>
        <taxon>Pseudomonadota</taxon>
        <taxon>Acidithiobacillia</taxon>
        <taxon>Acidithiobacillales</taxon>
        <taxon>Acidithiobacillaceae</taxon>
        <taxon>Acidithiobacillus</taxon>
    </lineage>
</organism>
<evidence type="ECO:0000256" key="6">
    <source>
        <dbReference type="SAM" id="MobiDB-lite"/>
    </source>
</evidence>
<dbReference type="AlphaFoldDB" id="A0A2Z6IN12"/>
<dbReference type="NCBIfam" id="NF033581">
    <property type="entry name" value="transpos_IS5_4"/>
    <property type="match status" value="1"/>
</dbReference>
<reference evidence="9 10" key="1">
    <citation type="journal article" date="2018" name="Microbiol. Resour. Announc.">
        <title>Complete Genome Sequence of Acidithiobacillus ferridurans JCM 18981.</title>
        <authorList>
            <person name="Miyauchi T."/>
            <person name="Kouzuma A."/>
            <person name="Abe T."/>
            <person name="Watanabe K."/>
        </authorList>
    </citation>
    <scope>NUCLEOTIDE SEQUENCE [LARGE SCALE GENOMIC DNA]</scope>
    <source>
        <strain evidence="10">ATCC 33020 / DSM 29468 / JCM 18981 / 11Fe</strain>
    </source>
</reference>
<evidence type="ECO:0000259" key="8">
    <source>
        <dbReference type="Pfam" id="PF05598"/>
    </source>
</evidence>
<feature type="domain" description="Transposase InsH N-terminal" evidence="8">
    <location>
        <begin position="26"/>
        <end position="115"/>
    </location>
</feature>
<gene>
    <name evidence="9" type="ORF">AFERRID_26250</name>
</gene>
<keyword evidence="3" id="KW-0815">Transposition</keyword>
<evidence type="ECO:0000256" key="1">
    <source>
        <dbReference type="ARBA" id="ARBA00003544"/>
    </source>
</evidence>
<keyword evidence="10" id="KW-1185">Reference proteome</keyword>
<feature type="compositionally biased region" description="Polar residues" evidence="6">
    <location>
        <begin position="167"/>
        <end position="178"/>
    </location>
</feature>
<dbReference type="InterPro" id="IPR047959">
    <property type="entry name" value="Transpos_IS5"/>
</dbReference>
<comment type="function">
    <text evidence="1">Involved in the transposition of the insertion sequence IS5.</text>
</comment>
<name>A0A2Z6IN12_ACIFI</name>
<dbReference type="PANTHER" id="PTHR35604">
    <property type="entry name" value="TRANSPOSASE INSH FOR INSERTION SEQUENCE ELEMENT IS5A-RELATED"/>
    <property type="match status" value="1"/>
</dbReference>
<dbReference type="GO" id="GO:0004803">
    <property type="term" value="F:transposase activity"/>
    <property type="evidence" value="ECO:0007669"/>
    <property type="project" value="InterPro"/>
</dbReference>
<keyword evidence="5" id="KW-0233">DNA recombination</keyword>
<dbReference type="EMBL" id="AP018795">
    <property type="protein sequence ID" value="BBF66407.1"/>
    <property type="molecule type" value="Genomic_DNA"/>
</dbReference>
<dbReference type="Pfam" id="PF01609">
    <property type="entry name" value="DDE_Tnp_1"/>
    <property type="match status" value="1"/>
</dbReference>
<evidence type="ECO:0000313" key="9">
    <source>
        <dbReference type="EMBL" id="BBF66407.1"/>
    </source>
</evidence>
<dbReference type="Proteomes" id="UP000280188">
    <property type="component" value="Chromosome"/>
</dbReference>
<evidence type="ECO:0000256" key="5">
    <source>
        <dbReference type="ARBA" id="ARBA00023172"/>
    </source>
</evidence>
<accession>A0A2Z6IN12</accession>
<dbReference type="PANTHER" id="PTHR35604:SF2">
    <property type="entry name" value="TRANSPOSASE INSH FOR INSERTION SEQUENCE ELEMENT IS5A-RELATED"/>
    <property type="match status" value="1"/>
</dbReference>
<dbReference type="InterPro" id="IPR008490">
    <property type="entry name" value="Transposase_InsH_N"/>
</dbReference>
<evidence type="ECO:0000256" key="2">
    <source>
        <dbReference type="ARBA" id="ARBA00010075"/>
    </source>
</evidence>
<feature type="region of interest" description="Disordered" evidence="6">
    <location>
        <begin position="157"/>
        <end position="189"/>
    </location>
</feature>
<evidence type="ECO:0000256" key="4">
    <source>
        <dbReference type="ARBA" id="ARBA00023125"/>
    </source>
</evidence>
<dbReference type="KEGG" id="afj:AFERRID_26250"/>
<evidence type="ECO:0000256" key="3">
    <source>
        <dbReference type="ARBA" id="ARBA00022578"/>
    </source>
</evidence>
<sequence>MAGLVGQTGFFPGDRRLRELDLLGDGLPLLNRLIPWERFRPILESVPKAKPKGPGGRKPYDRMLLFKMMVLQQLHNLSDEQTEYQVRDRLSFQRFLGLGLEEAIPDHTTLWLFRESLAQAKLTERLFTAFHAFLREAGYAARAGQIIDASFVTVPRQRMHRKEREQVNQGETPQTWQDQPAKRRQKDTDARWTKKNGRSFFGYKNHINVDKRHKLIHQYVVTDAAVHDSQCLEALLDPENQGVQVFADSAYRSTEAEQMLCQKGYRSRIHEKAQHNRPLTKAQELANTRRSHHRARVEHAFGAMVQQGGKFLRTIGMARAEVKIGMMNLVYNMRRFTCLMQQSVTR</sequence>
<comment type="similarity">
    <text evidence="2">Belongs to the transposase 11 family.</text>
</comment>
<proteinExistence type="inferred from homology"/>
<protein>
    <submittedName>
        <fullName evidence="9">Uncharacterized protein</fullName>
    </submittedName>
</protein>
<evidence type="ECO:0000259" key="7">
    <source>
        <dbReference type="Pfam" id="PF01609"/>
    </source>
</evidence>
<dbReference type="InterPro" id="IPR002559">
    <property type="entry name" value="Transposase_11"/>
</dbReference>
<dbReference type="GO" id="GO:0006313">
    <property type="term" value="P:DNA transposition"/>
    <property type="evidence" value="ECO:0007669"/>
    <property type="project" value="InterPro"/>
</dbReference>
<dbReference type="Pfam" id="PF05598">
    <property type="entry name" value="DUF772"/>
    <property type="match status" value="1"/>
</dbReference>
<keyword evidence="4" id="KW-0238">DNA-binding</keyword>